<feature type="binding site" evidence="3">
    <location>
        <begin position="13"/>
        <end position="15"/>
    </location>
    <ligand>
        <name>substrate</name>
    </ligand>
</feature>
<dbReference type="InterPro" id="IPR023198">
    <property type="entry name" value="PGP-like_dom2"/>
</dbReference>
<dbReference type="eggNOG" id="COG0637">
    <property type="taxonomic scope" value="Bacteria"/>
</dbReference>
<organism evidence="6 7">
    <name type="scientific">Oenococcus kitaharae DSM 17330</name>
    <dbReference type="NCBI Taxonomy" id="1045004"/>
    <lineage>
        <taxon>Bacteria</taxon>
        <taxon>Bacillati</taxon>
        <taxon>Bacillota</taxon>
        <taxon>Bacilli</taxon>
        <taxon>Lactobacillales</taxon>
        <taxon>Lactobacillaceae</taxon>
        <taxon>Oenococcus</taxon>
    </lineage>
</organism>
<dbReference type="InterPro" id="IPR051806">
    <property type="entry name" value="HAD-like_SPP"/>
</dbReference>
<dbReference type="Gene3D" id="1.10.150.240">
    <property type="entry name" value="Putative phosphatase, domain 2"/>
    <property type="match status" value="1"/>
</dbReference>
<gene>
    <name evidence="6" type="ORF">OKIT_0774</name>
</gene>
<dbReference type="InterPro" id="IPR010972">
    <property type="entry name" value="Beta-PGM"/>
</dbReference>
<name>G9WHZ8_9LACO</name>
<feature type="binding site" evidence="4">
    <location>
        <position position="175"/>
    </location>
    <ligand>
        <name>Mg(2+)</name>
        <dbReference type="ChEBI" id="CHEBI:18420"/>
    </ligand>
</feature>
<dbReference type="PATRIC" id="fig|1045004.4.peg.776"/>
<accession>G9WHZ8</accession>
<feature type="binding site" evidence="3">
    <location>
        <position position="56"/>
    </location>
    <ligand>
        <name>substrate</name>
    </ligand>
</feature>
<feature type="binding site" evidence="3">
    <location>
        <begin position="48"/>
        <end position="53"/>
    </location>
    <ligand>
        <name>substrate</name>
    </ligand>
</feature>
<proteinExistence type="inferred from homology"/>
<dbReference type="Gene3D" id="3.40.50.1000">
    <property type="entry name" value="HAD superfamily/HAD-like"/>
    <property type="match status" value="1"/>
</dbReference>
<dbReference type="SUPFAM" id="SSF56784">
    <property type="entry name" value="HAD-like"/>
    <property type="match status" value="1"/>
</dbReference>
<comment type="similarity">
    <text evidence="1">Belongs to the HAD-like hydrolase superfamily. CbbY/CbbZ/Gph/YieH family.</text>
</comment>
<dbReference type="GO" id="GO:0000287">
    <property type="term" value="F:magnesium ion binding"/>
    <property type="evidence" value="ECO:0007669"/>
    <property type="project" value="InterPro"/>
</dbReference>
<keyword evidence="4" id="KW-0460">Magnesium</keyword>
<feature type="binding site" evidence="4">
    <location>
        <position position="15"/>
    </location>
    <ligand>
        <name>Mg(2+)</name>
        <dbReference type="ChEBI" id="CHEBI:18420"/>
    </ligand>
</feature>
<evidence type="ECO:0000256" key="4">
    <source>
        <dbReference type="PIRSR" id="PIRSR610972-3"/>
    </source>
</evidence>
<evidence type="ECO:0000313" key="7">
    <source>
        <dbReference type="Proteomes" id="UP000004959"/>
    </source>
</evidence>
<dbReference type="NCBIfam" id="TIGR02009">
    <property type="entry name" value="PGMB-YQAB-SF"/>
    <property type="match status" value="1"/>
</dbReference>
<feature type="binding site" evidence="4">
    <location>
        <position position="176"/>
    </location>
    <ligand>
        <name>Mg(2+)</name>
        <dbReference type="ChEBI" id="CHEBI:18420"/>
    </ligand>
</feature>
<dbReference type="GO" id="GO:0008801">
    <property type="term" value="F:beta-phosphoglucomutase activity"/>
    <property type="evidence" value="ECO:0007669"/>
    <property type="project" value="InterPro"/>
</dbReference>
<dbReference type="AlphaFoldDB" id="G9WHZ8"/>
<dbReference type="SFLD" id="SFLDG01129">
    <property type="entry name" value="C1.5:_HAD__Beta-PGM__Phosphata"/>
    <property type="match status" value="1"/>
</dbReference>
<feature type="site" description="Important for catalytic activity and assists the phosphoryl transfer reaction to Asp8 by balancing charge and orienting the reacting groups" evidence="5">
    <location>
        <position position="151"/>
    </location>
</feature>
<dbReference type="CDD" id="cd02598">
    <property type="entry name" value="HAD_BPGM"/>
    <property type="match status" value="1"/>
</dbReference>
<dbReference type="InterPro" id="IPR006439">
    <property type="entry name" value="HAD-SF_hydro_IA"/>
</dbReference>
<dbReference type="PANTHER" id="PTHR43481">
    <property type="entry name" value="FRUCTOSE-1-PHOSPHATE PHOSPHATASE"/>
    <property type="match status" value="1"/>
</dbReference>
<dbReference type="HOGENOM" id="CLU_045011_13_3_9"/>
<comment type="caution">
    <text evidence="6">The sequence shown here is derived from an EMBL/GenBank/DDBJ whole genome shotgun (WGS) entry which is preliminary data.</text>
</comment>
<dbReference type="InterPro" id="IPR036412">
    <property type="entry name" value="HAD-like_sf"/>
</dbReference>
<comment type="cofactor">
    <cofactor evidence="4">
        <name>Mg(2+)</name>
        <dbReference type="ChEBI" id="CHEBI:18420"/>
    </cofactor>
    <text evidence="4">Binds 2 magnesium ions per subunit.</text>
</comment>
<dbReference type="Pfam" id="PF00702">
    <property type="entry name" value="Hydrolase"/>
    <property type="match status" value="1"/>
</dbReference>
<feature type="active site" description="Nucleophile" evidence="2">
    <location>
        <position position="13"/>
    </location>
</feature>
<dbReference type="NCBIfam" id="TIGR01509">
    <property type="entry name" value="HAD-SF-IA-v3"/>
    <property type="match status" value="1"/>
</dbReference>
<feature type="binding site" evidence="3">
    <location>
        <position position="82"/>
    </location>
    <ligand>
        <name>substrate</name>
    </ligand>
</feature>
<evidence type="ECO:0000256" key="1">
    <source>
        <dbReference type="ARBA" id="ARBA00006171"/>
    </source>
</evidence>
<dbReference type="RefSeq" id="WP_007745458.1">
    <property type="nucleotide sequence ID" value="NZ_CM001398.1"/>
</dbReference>
<keyword evidence="4" id="KW-0479">Metal-binding</keyword>
<dbReference type="InterPro" id="IPR023214">
    <property type="entry name" value="HAD_sf"/>
</dbReference>
<dbReference type="SFLD" id="SFLDG01135">
    <property type="entry name" value="C1.5.6:_HAD__Beta-PGM__Phospha"/>
    <property type="match status" value="1"/>
</dbReference>
<evidence type="ECO:0000256" key="5">
    <source>
        <dbReference type="PIRSR" id="PIRSR610972-4"/>
    </source>
</evidence>
<feature type="binding site" evidence="3">
    <location>
        <position position="151"/>
    </location>
    <ligand>
        <name>substrate</name>
    </ligand>
</feature>
<keyword evidence="7" id="KW-1185">Reference proteome</keyword>
<evidence type="ECO:0000256" key="2">
    <source>
        <dbReference type="PIRSR" id="PIRSR610972-1"/>
    </source>
</evidence>
<dbReference type="PANTHER" id="PTHR43481:SF4">
    <property type="entry name" value="GLYCEROL-1-PHOSPHATE PHOSPHOHYDROLASE 1-RELATED"/>
    <property type="match status" value="1"/>
</dbReference>
<feature type="binding site" evidence="3">
    <location>
        <begin position="120"/>
        <end position="124"/>
    </location>
    <ligand>
        <name>substrate</name>
    </ligand>
</feature>
<dbReference type="GO" id="GO:0050308">
    <property type="term" value="F:sugar-phosphatase activity"/>
    <property type="evidence" value="ECO:0007669"/>
    <property type="project" value="TreeGrafter"/>
</dbReference>
<feature type="site" description="Important for catalytic activity and assists the phosphoryl transfer reaction to Asp8 by balancing charge and orienting the reacting groups" evidence="5">
    <location>
        <position position="120"/>
    </location>
</feature>
<dbReference type="SFLD" id="SFLDS00003">
    <property type="entry name" value="Haloacid_Dehalogenase"/>
    <property type="match status" value="1"/>
</dbReference>
<protein>
    <submittedName>
        <fullName evidence="6">Beta-phosphoglucomutase</fullName>
    </submittedName>
</protein>
<feature type="binding site" evidence="3">
    <location>
        <position position="29"/>
    </location>
    <ligand>
        <name>substrate</name>
    </ligand>
</feature>
<dbReference type="NCBIfam" id="TIGR01990">
    <property type="entry name" value="bPGM"/>
    <property type="match status" value="1"/>
</dbReference>
<dbReference type="STRING" id="336988.NT96_08475"/>
<evidence type="ECO:0000256" key="3">
    <source>
        <dbReference type="PIRSR" id="PIRSR610972-2"/>
    </source>
</evidence>
<dbReference type="SFLD" id="SFLDF00046">
    <property type="entry name" value="beta-phosphoglucomutase"/>
    <property type="match status" value="1"/>
</dbReference>
<reference evidence="6 7" key="1">
    <citation type="journal article" date="2012" name="PLoS ONE">
        <title>Functional divergence in the genus oenococcus as predicted by genome sequencing of the newly-described species, Oenococcus kitaharae.</title>
        <authorList>
            <person name="Borneman A.R."/>
            <person name="McCarthy J.M."/>
            <person name="Chambers P.J."/>
            <person name="Bartowsky E.J."/>
        </authorList>
    </citation>
    <scope>NUCLEOTIDE SEQUENCE [LARGE SCALE GENOMIC DNA]</scope>
    <source>
        <strain evidence="7">DSM17330</strain>
    </source>
</reference>
<dbReference type="InterPro" id="IPR010976">
    <property type="entry name" value="B-phosphoglucomutase_hydrolase"/>
</dbReference>
<evidence type="ECO:0000313" key="6">
    <source>
        <dbReference type="EMBL" id="EHN58883.1"/>
    </source>
</evidence>
<dbReference type="Proteomes" id="UP000004959">
    <property type="component" value="Chromosome"/>
</dbReference>
<dbReference type="EMBL" id="AFVZ01000001">
    <property type="protein sequence ID" value="EHN58883.1"/>
    <property type="molecule type" value="Genomic_DNA"/>
</dbReference>
<sequence length="223" mass="24048">MAVFSDIKGMTFDLDGVITDTASFHEKAWHQTANEVGTVWTQALADQLKGLSRMDSLALILKAGHHEDDYTQAEKVSLAEKKNRYYQQLITKLTADDLLPGIGAFLNELRSAGYRMSIASASKNAVTILKQLQITDYFQGIVDPASLSAGKPDPEIFIKAGELLALPPMALIGLEDAAAGVQSIKAAGQTALGIGLAAKKAEPDLYFDRTQDITLAAIHDKMN</sequence>
<feature type="active site" description="Proton donor/acceptor" evidence="2">
    <location>
        <position position="15"/>
    </location>
</feature>
<dbReference type="GO" id="GO:0005975">
    <property type="term" value="P:carbohydrate metabolic process"/>
    <property type="evidence" value="ECO:0007669"/>
    <property type="project" value="InterPro"/>
</dbReference>
<feature type="binding site" evidence="4">
    <location>
        <position position="13"/>
    </location>
    <ligand>
        <name>Mg(2+)</name>
        <dbReference type="ChEBI" id="CHEBI:18420"/>
    </ligand>
</feature>
<dbReference type="OrthoDB" id="9797743at2"/>